<evidence type="ECO:0000313" key="1">
    <source>
        <dbReference type="EMBL" id="JAI05557.1"/>
    </source>
</evidence>
<sequence length="70" mass="7538">MAQRFKDMKINCASVSTPRWPFRGREALGCSVTLMDAVCGTSLITLTSSVSQTSLKHTAQTVSTVLCISN</sequence>
<reference evidence="1" key="2">
    <citation type="journal article" date="2015" name="Fish Shellfish Immunol.">
        <title>Early steps in the European eel (Anguilla anguilla)-Vibrio vulnificus interaction in the gills: Role of the RtxA13 toxin.</title>
        <authorList>
            <person name="Callol A."/>
            <person name="Pajuelo D."/>
            <person name="Ebbesson L."/>
            <person name="Teles M."/>
            <person name="MacKenzie S."/>
            <person name="Amaro C."/>
        </authorList>
    </citation>
    <scope>NUCLEOTIDE SEQUENCE</scope>
</reference>
<dbReference type="EMBL" id="GBXM01003021">
    <property type="protein sequence ID" value="JAI05557.1"/>
    <property type="molecule type" value="Transcribed_RNA"/>
</dbReference>
<organism evidence="1">
    <name type="scientific">Anguilla anguilla</name>
    <name type="common">European freshwater eel</name>
    <name type="synonym">Muraena anguilla</name>
    <dbReference type="NCBI Taxonomy" id="7936"/>
    <lineage>
        <taxon>Eukaryota</taxon>
        <taxon>Metazoa</taxon>
        <taxon>Chordata</taxon>
        <taxon>Craniata</taxon>
        <taxon>Vertebrata</taxon>
        <taxon>Euteleostomi</taxon>
        <taxon>Actinopterygii</taxon>
        <taxon>Neopterygii</taxon>
        <taxon>Teleostei</taxon>
        <taxon>Anguilliformes</taxon>
        <taxon>Anguillidae</taxon>
        <taxon>Anguilla</taxon>
    </lineage>
</organism>
<accession>A0A0E9XT00</accession>
<protein>
    <submittedName>
        <fullName evidence="1">Uncharacterized protein</fullName>
    </submittedName>
</protein>
<reference evidence="1" key="1">
    <citation type="submission" date="2014-11" db="EMBL/GenBank/DDBJ databases">
        <authorList>
            <person name="Amaro Gonzalez C."/>
        </authorList>
    </citation>
    <scope>NUCLEOTIDE SEQUENCE</scope>
</reference>
<proteinExistence type="predicted"/>
<dbReference type="AlphaFoldDB" id="A0A0E9XT00"/>
<name>A0A0E9XT00_ANGAN</name>